<gene>
    <name evidence="2" type="ORF">H9L16_07645</name>
</gene>
<dbReference type="AlphaFoldDB" id="A0A7G9SU79"/>
<dbReference type="Proteomes" id="UP000515804">
    <property type="component" value="Chromosome"/>
</dbReference>
<dbReference type="RefSeq" id="WP_187553917.1">
    <property type="nucleotide sequence ID" value="NZ_BMZL01000002.1"/>
</dbReference>
<keyword evidence="3" id="KW-1185">Reference proteome</keyword>
<proteinExistence type="predicted"/>
<dbReference type="KEGG" id="tcn:H9L16_07645"/>
<evidence type="ECO:0000313" key="3">
    <source>
        <dbReference type="Proteomes" id="UP000515804"/>
    </source>
</evidence>
<evidence type="ECO:0000313" key="2">
    <source>
        <dbReference type="EMBL" id="QNN71404.1"/>
    </source>
</evidence>
<name>A0A7G9SU79_9GAMM</name>
<evidence type="ECO:0000256" key="1">
    <source>
        <dbReference type="SAM" id="SignalP"/>
    </source>
</evidence>
<dbReference type="EMBL" id="CP060719">
    <property type="protein sequence ID" value="QNN71404.1"/>
    <property type="molecule type" value="Genomic_DNA"/>
</dbReference>
<protein>
    <recommendedName>
        <fullName evidence="4">Lipoprotein</fullName>
    </recommendedName>
</protein>
<dbReference type="PROSITE" id="PS51257">
    <property type="entry name" value="PROKAR_LIPOPROTEIN"/>
    <property type="match status" value="1"/>
</dbReference>
<feature type="signal peptide" evidence="1">
    <location>
        <begin position="1"/>
        <end position="19"/>
    </location>
</feature>
<accession>A0A7G9SU79</accession>
<sequence length="120" mass="12870">MRATTKLFAAWVLAMVALTGCKPAPKAIFVLEPSVVSSCQQPIATRVRWDVSPLGLKYAEVVVHNVGRRPKRWVGGDAKGDAVSGPWAHDGYTVVLKSLNGVVLATRTLTTTPCPGSDWL</sequence>
<feature type="chain" id="PRO_5028882195" description="Lipoprotein" evidence="1">
    <location>
        <begin position="20"/>
        <end position="120"/>
    </location>
</feature>
<evidence type="ECO:0008006" key="4">
    <source>
        <dbReference type="Google" id="ProtNLM"/>
    </source>
</evidence>
<keyword evidence="1" id="KW-0732">Signal</keyword>
<organism evidence="2 3">
    <name type="scientific">Thermomonas carbonis</name>
    <dbReference type="NCBI Taxonomy" id="1463158"/>
    <lineage>
        <taxon>Bacteria</taxon>
        <taxon>Pseudomonadati</taxon>
        <taxon>Pseudomonadota</taxon>
        <taxon>Gammaproteobacteria</taxon>
        <taxon>Lysobacterales</taxon>
        <taxon>Lysobacteraceae</taxon>
        <taxon>Thermomonas</taxon>
    </lineage>
</organism>
<reference evidence="2 3" key="1">
    <citation type="submission" date="2020-08" db="EMBL/GenBank/DDBJ databases">
        <title>Genome sequence of Thermomonas carbonis KCTC 42013T.</title>
        <authorList>
            <person name="Hyun D.-W."/>
            <person name="Bae J.-W."/>
        </authorList>
    </citation>
    <scope>NUCLEOTIDE SEQUENCE [LARGE SCALE GENOMIC DNA]</scope>
    <source>
        <strain evidence="2 3">KCTC 42013</strain>
    </source>
</reference>